<sequence length="80" mass="8900">MAGRMGQRNEYLAAAPFTLPHVILHDRVAAGEAVLIAEPLKYLLRRVPLLAMDLSITLQPAVDKPGERIQLRPLYGAVRR</sequence>
<name>A0A0D6B8W1_RHOSU</name>
<dbReference type="KEGG" id="rsu:NHU_04445"/>
<geneLocation type="plasmid" evidence="2">
    <name>Plasmid2 DNA</name>
</geneLocation>
<protein>
    <submittedName>
        <fullName evidence="1">Uncharacterized protein</fullName>
    </submittedName>
</protein>
<keyword evidence="1" id="KW-0614">Plasmid</keyword>
<evidence type="ECO:0000313" key="1">
    <source>
        <dbReference type="EMBL" id="BAQ71558.1"/>
    </source>
</evidence>
<dbReference type="EMBL" id="AP014802">
    <property type="protein sequence ID" value="BAQ71558.1"/>
    <property type="molecule type" value="Genomic_DNA"/>
</dbReference>
<proteinExistence type="predicted"/>
<dbReference type="AlphaFoldDB" id="A0A0D6B8W1"/>
<organism evidence="1 2">
    <name type="scientific">Rhodovulum sulfidophilum</name>
    <name type="common">Rhodobacter sulfidophilus</name>
    <dbReference type="NCBI Taxonomy" id="35806"/>
    <lineage>
        <taxon>Bacteria</taxon>
        <taxon>Pseudomonadati</taxon>
        <taxon>Pseudomonadota</taxon>
        <taxon>Alphaproteobacteria</taxon>
        <taxon>Rhodobacterales</taxon>
        <taxon>Paracoccaceae</taxon>
        <taxon>Rhodovulum</taxon>
    </lineage>
</organism>
<accession>A0A0D6B8W1</accession>
<gene>
    <name evidence="1" type="ORF">NHU_04445</name>
</gene>
<evidence type="ECO:0000313" key="2">
    <source>
        <dbReference type="Proteomes" id="UP000064912"/>
    </source>
</evidence>
<dbReference type="Proteomes" id="UP000064912">
    <property type="component" value="Plasmid Plasmid2"/>
</dbReference>
<reference evidence="1 2" key="1">
    <citation type="submission" date="2015-02" db="EMBL/GenBank/DDBJ databases">
        <title>Genome sequene of Rhodovulum sulfidophilum DSM 2351.</title>
        <authorList>
            <person name="Nagao N."/>
        </authorList>
    </citation>
    <scope>NUCLEOTIDE SEQUENCE [LARGE SCALE GENOMIC DNA]</scope>
    <source>
        <strain evidence="1 2">DSM 2351</strain>
        <plasmid evidence="2">Plasmid Plasmid2 DNA</plasmid>
    </source>
</reference>